<dbReference type="KEGG" id="rhoz:GXP67_25020"/>
<feature type="transmembrane region" description="Helical" evidence="1">
    <location>
        <begin position="35"/>
        <end position="55"/>
    </location>
</feature>
<keyword evidence="1" id="KW-0472">Membrane</keyword>
<name>A0A6C0GNQ9_9BACT</name>
<evidence type="ECO:0000256" key="1">
    <source>
        <dbReference type="SAM" id="Phobius"/>
    </source>
</evidence>
<organism evidence="2 3">
    <name type="scientific">Rhodocytophaga rosea</name>
    <dbReference type="NCBI Taxonomy" id="2704465"/>
    <lineage>
        <taxon>Bacteria</taxon>
        <taxon>Pseudomonadati</taxon>
        <taxon>Bacteroidota</taxon>
        <taxon>Cytophagia</taxon>
        <taxon>Cytophagales</taxon>
        <taxon>Rhodocytophagaceae</taxon>
        <taxon>Rhodocytophaga</taxon>
    </lineage>
</organism>
<keyword evidence="1" id="KW-0812">Transmembrane</keyword>
<evidence type="ECO:0000313" key="3">
    <source>
        <dbReference type="Proteomes" id="UP000480178"/>
    </source>
</evidence>
<dbReference type="EMBL" id="CP048222">
    <property type="protein sequence ID" value="QHT69675.1"/>
    <property type="molecule type" value="Genomic_DNA"/>
</dbReference>
<accession>A0A6C0GNQ9</accession>
<sequence>MKGKVIGKKRVSEIDPWNPMVKVETWREVNLLKDWFIKAIFFFQILVYGIIIKVAKDKENTN</sequence>
<dbReference type="AlphaFoldDB" id="A0A6C0GNQ9"/>
<dbReference type="RefSeq" id="WP_162445659.1">
    <property type="nucleotide sequence ID" value="NZ_CP048222.1"/>
</dbReference>
<proteinExistence type="predicted"/>
<dbReference type="Proteomes" id="UP000480178">
    <property type="component" value="Chromosome"/>
</dbReference>
<keyword evidence="1" id="KW-1133">Transmembrane helix</keyword>
<evidence type="ECO:0000313" key="2">
    <source>
        <dbReference type="EMBL" id="QHT69675.1"/>
    </source>
</evidence>
<keyword evidence="3" id="KW-1185">Reference proteome</keyword>
<protein>
    <submittedName>
        <fullName evidence="2">Uncharacterized protein</fullName>
    </submittedName>
</protein>
<gene>
    <name evidence="2" type="ORF">GXP67_25020</name>
</gene>
<reference evidence="2 3" key="1">
    <citation type="submission" date="2020-01" db="EMBL/GenBank/DDBJ databases">
        <authorList>
            <person name="Kim M.K."/>
        </authorList>
    </citation>
    <scope>NUCLEOTIDE SEQUENCE [LARGE SCALE GENOMIC DNA]</scope>
    <source>
        <strain evidence="2 3">172606-1</strain>
    </source>
</reference>